<dbReference type="SUPFAM" id="SSF52047">
    <property type="entry name" value="RNI-like"/>
    <property type="match status" value="1"/>
</dbReference>
<proteinExistence type="predicted"/>
<dbReference type="Gene3D" id="1.20.1280.50">
    <property type="match status" value="1"/>
</dbReference>
<dbReference type="InterPro" id="IPR036047">
    <property type="entry name" value="F-box-like_dom_sf"/>
</dbReference>
<dbReference type="AlphaFoldDB" id="M8C152"/>
<dbReference type="ExpressionAtlas" id="M8C152">
    <property type="expression patterns" value="baseline"/>
</dbReference>
<name>M8C152_AEGTA</name>
<evidence type="ECO:0000313" key="1">
    <source>
        <dbReference type="EnsemblPlants" id="EMT31010"/>
    </source>
</evidence>
<dbReference type="Pfam" id="PF00646">
    <property type="entry name" value="F-box"/>
    <property type="match status" value="1"/>
</dbReference>
<sequence length="442" mass="50592">MAKPSVDGLGKSSLDMVEDNGVDRLSKLPDDVLLNIVERLDIADVERTTILSRRWKQIPAILSKIFIMVASFQPKHEGRKLTSDDIVRANTNVLEATRSILVKRAGGPHTIHLLRMQFYLGDESIFIGHAVANTIATHKVASVEFTILTKVRTKFTNNDLLTHGRQFMSFLDSCPNTFGGLARLTLENLRLGESDFPKIFSICKQLEVLCLYHCDMGIESLLEVEHSQLSELVIGRSVLIKRVDLKWVPKLTVLKFNMFRSQDDPFCLGYVPLLQTVSIINTGFSWHKMLKISELLGETAISNLHLNFKSEKVRDHLCEMVTGERRKKYAFSEEKDKGLEWEPSASDFKHHNLAELRIYGRFEAEEKIVRFARNIMEAAVNLEDIKLYKSPVCENCKNMHQEWTLKEKSLLSYKLSKGMLSSLVRIQFPSLGEIFTWPKYWS</sequence>
<dbReference type="EnsemblPlants" id="EMT31010">
    <property type="protein sequence ID" value="EMT31010"/>
    <property type="gene ID" value="F775_06122"/>
</dbReference>
<organism evidence="1">
    <name type="scientific">Aegilops tauschii</name>
    <name type="common">Tausch's goatgrass</name>
    <name type="synonym">Aegilops squarrosa</name>
    <dbReference type="NCBI Taxonomy" id="37682"/>
    <lineage>
        <taxon>Eukaryota</taxon>
        <taxon>Viridiplantae</taxon>
        <taxon>Streptophyta</taxon>
        <taxon>Embryophyta</taxon>
        <taxon>Tracheophyta</taxon>
        <taxon>Spermatophyta</taxon>
        <taxon>Magnoliopsida</taxon>
        <taxon>Liliopsida</taxon>
        <taxon>Poales</taxon>
        <taxon>Poaceae</taxon>
        <taxon>BOP clade</taxon>
        <taxon>Pooideae</taxon>
        <taxon>Triticodae</taxon>
        <taxon>Triticeae</taxon>
        <taxon>Triticinae</taxon>
        <taxon>Aegilops</taxon>
    </lineage>
</organism>
<dbReference type="SUPFAM" id="SSF81383">
    <property type="entry name" value="F-box domain"/>
    <property type="match status" value="1"/>
</dbReference>
<protein>
    <submittedName>
        <fullName evidence="1">Uncharacterized protein</fullName>
    </submittedName>
</protein>
<dbReference type="Gene3D" id="3.80.10.10">
    <property type="entry name" value="Ribonuclease Inhibitor"/>
    <property type="match status" value="1"/>
</dbReference>
<dbReference type="InterPro" id="IPR044997">
    <property type="entry name" value="F-box_plant"/>
</dbReference>
<dbReference type="PROSITE" id="PS50181">
    <property type="entry name" value="FBOX"/>
    <property type="match status" value="1"/>
</dbReference>
<dbReference type="InterPro" id="IPR001810">
    <property type="entry name" value="F-box_dom"/>
</dbReference>
<accession>M8C152</accession>
<dbReference type="InterPro" id="IPR032675">
    <property type="entry name" value="LRR_dom_sf"/>
</dbReference>
<dbReference type="PANTHER" id="PTHR32153">
    <property type="entry name" value="OJ000223_09.16 PROTEIN"/>
    <property type="match status" value="1"/>
</dbReference>
<reference evidence="1" key="1">
    <citation type="submission" date="2015-06" db="UniProtKB">
        <authorList>
            <consortium name="EnsemblPlants"/>
        </authorList>
    </citation>
    <scope>IDENTIFICATION</scope>
</reference>